<dbReference type="NCBIfam" id="TIGR03721">
    <property type="entry name" value="exospore_TM"/>
    <property type="match status" value="1"/>
</dbReference>
<protein>
    <submittedName>
        <fullName evidence="2">Uncharacterized protein</fullName>
    </submittedName>
</protein>
<dbReference type="InterPro" id="IPR058705">
    <property type="entry name" value="A_ENA"/>
</dbReference>
<organism evidence="2 3">
    <name type="scientific">Candidatus Pristimantibacillus lignocellulolyticus</name>
    <dbReference type="NCBI Taxonomy" id="2994561"/>
    <lineage>
        <taxon>Bacteria</taxon>
        <taxon>Bacillati</taxon>
        <taxon>Bacillota</taxon>
        <taxon>Bacilli</taxon>
        <taxon>Bacillales</taxon>
        <taxon>Paenibacillaceae</taxon>
        <taxon>Candidatus Pristimantibacillus</taxon>
    </lineage>
</organism>
<name>A0A9J6ZCK3_9BACL</name>
<evidence type="ECO:0000313" key="2">
    <source>
        <dbReference type="EMBL" id="URN93843.1"/>
    </source>
</evidence>
<dbReference type="Pfam" id="PF26595">
    <property type="entry name" value="A_ENA"/>
    <property type="match status" value="1"/>
</dbReference>
<proteinExistence type="predicted"/>
<dbReference type="Pfam" id="PF01391">
    <property type="entry name" value="Collagen"/>
    <property type="match status" value="1"/>
</dbReference>
<dbReference type="EMBL" id="CP097899">
    <property type="protein sequence ID" value="URN93843.1"/>
    <property type="molecule type" value="Genomic_DNA"/>
</dbReference>
<feature type="compositionally biased region" description="Low complexity" evidence="1">
    <location>
        <begin position="119"/>
        <end position="145"/>
    </location>
</feature>
<sequence>MSQANIPNITPTIDLTRDQAVNLLLSSIAMEELGLSHIINAEGEKIQYVLGTLPGVTGPGATISDLLSVNESVRSTLREITKTEFGLQNKLETVLSTPIAIGPTGPAGPTGPSGGPVGPTGATGVAGPTGPTGATGVQGPLGLTGATGSTGATGADGAVGAVGATGATGAIGPTGATGATGATGITGDIGATGAIGVTGATGATGPIGATGSSAIIPFSSGLPVTLTTLVGGVVGLPAVIGFGSSAELATALGATIDLTGAGGTLLNFGWSIPRNGTITDINAFFSVTAGVSLGVGTIAIQAQLYESTAPNNTFTPLVGTTVVLAPSLGPIISIGNIATGSATGLSIPVVKGTRLLLVFSANPSGITLAQTLGGYASAGIAIS</sequence>
<dbReference type="InterPro" id="IPR021210">
    <property type="entry name" value="Exosporium_BclB"/>
</dbReference>
<dbReference type="InterPro" id="IPR008160">
    <property type="entry name" value="Collagen"/>
</dbReference>
<reference evidence="2" key="1">
    <citation type="submission" date="2022-05" db="EMBL/GenBank/DDBJ databases">
        <title>Novel bacterial taxa in a minimal lignocellulolytic consortium and its capacity to transform plastics disclosed by genome-resolved metagenomics.</title>
        <authorList>
            <person name="Rodriguez C.A.D."/>
            <person name="Diaz-Garcia L."/>
            <person name="Herrera K."/>
            <person name="Tarazona N.A."/>
            <person name="Sproer C."/>
            <person name="Overmann J."/>
            <person name="Jimenez D.J."/>
        </authorList>
    </citation>
    <scope>NUCLEOTIDE SEQUENCE</scope>
    <source>
        <strain evidence="2">MAG5</strain>
    </source>
</reference>
<dbReference type="KEGG" id="plig:NAG76_18730"/>
<dbReference type="AlphaFoldDB" id="A0A9J6ZCK3"/>
<evidence type="ECO:0000313" key="3">
    <source>
        <dbReference type="Proteomes" id="UP001056756"/>
    </source>
</evidence>
<dbReference type="Proteomes" id="UP001056756">
    <property type="component" value="Chromosome"/>
</dbReference>
<dbReference type="PANTHER" id="PTHR24637:SF422">
    <property type="entry name" value="COLLAGEN IV NC1 DOMAIN-CONTAINING PROTEIN"/>
    <property type="match status" value="1"/>
</dbReference>
<gene>
    <name evidence="2" type="ORF">NAG76_18730</name>
</gene>
<feature type="region of interest" description="Disordered" evidence="1">
    <location>
        <begin position="103"/>
        <end position="145"/>
    </location>
</feature>
<dbReference type="PANTHER" id="PTHR24637">
    <property type="entry name" value="COLLAGEN"/>
    <property type="match status" value="1"/>
</dbReference>
<evidence type="ECO:0000256" key="1">
    <source>
        <dbReference type="SAM" id="MobiDB-lite"/>
    </source>
</evidence>
<accession>A0A9J6ZCK3</accession>